<feature type="transmembrane region" description="Helical" evidence="3">
    <location>
        <begin position="33"/>
        <end position="50"/>
    </location>
</feature>
<evidence type="ECO:0000256" key="2">
    <source>
        <dbReference type="PIRSR" id="PIRSR605754-1"/>
    </source>
</evidence>
<dbReference type="InterPro" id="IPR023365">
    <property type="entry name" value="Sortase_dom-sf"/>
</dbReference>
<dbReference type="EMBL" id="JAGZGG010000023">
    <property type="protein sequence ID" value="MBS5332798.1"/>
    <property type="molecule type" value="Genomic_DNA"/>
</dbReference>
<evidence type="ECO:0000313" key="5">
    <source>
        <dbReference type="Proteomes" id="UP000759273"/>
    </source>
</evidence>
<keyword evidence="3" id="KW-0472">Membrane</keyword>
<dbReference type="SUPFAM" id="SSF63817">
    <property type="entry name" value="Sortase"/>
    <property type="match status" value="1"/>
</dbReference>
<keyword evidence="3" id="KW-0812">Transmembrane</keyword>
<reference evidence="4" key="1">
    <citation type="submission" date="2021-02" db="EMBL/GenBank/DDBJ databases">
        <title>Infant gut strain persistence is associated with maternal origin, phylogeny, and functional potential including surface adhesion and iron acquisition.</title>
        <authorList>
            <person name="Lou Y.C."/>
        </authorList>
    </citation>
    <scope>NUCLEOTIDE SEQUENCE</scope>
    <source>
        <strain evidence="4">L3_101_000M1_dasL3_101_000M1_concoct_87</strain>
    </source>
</reference>
<keyword evidence="1" id="KW-0378">Hydrolase</keyword>
<dbReference type="InterPro" id="IPR009835">
    <property type="entry name" value="SrtB"/>
</dbReference>
<organism evidence="4 5">
    <name type="scientific">Subdoligranulum variabile</name>
    <dbReference type="NCBI Taxonomy" id="214851"/>
    <lineage>
        <taxon>Bacteria</taxon>
        <taxon>Bacillati</taxon>
        <taxon>Bacillota</taxon>
        <taxon>Clostridia</taxon>
        <taxon>Eubacteriales</taxon>
        <taxon>Oscillospiraceae</taxon>
        <taxon>Subdoligranulum</taxon>
    </lineage>
</organism>
<feature type="active site" description="Proton donor/acceptor" evidence="2">
    <location>
        <position position="196"/>
    </location>
</feature>
<evidence type="ECO:0000256" key="3">
    <source>
        <dbReference type="SAM" id="Phobius"/>
    </source>
</evidence>
<dbReference type="Proteomes" id="UP000759273">
    <property type="component" value="Unassembled WGS sequence"/>
</dbReference>
<evidence type="ECO:0000313" key="4">
    <source>
        <dbReference type="EMBL" id="MBS5332798.1"/>
    </source>
</evidence>
<sequence length="312" mass="34622">MPRRYRKLRGDTAYYPFAARTGLRARQRRHARLLRVLGTAALALAAVLLVRQTVFRGGQPNAPAPIAAAQTTTPTPGQAHVTVAPVAATRDALADTREADAAAHTTPESAAAPTVESTAILPQYRTLYEENPDLVGWLRIDGTDIDLPVVQTPGDNEYYLRRGFDRFYAMGGTLFLDERCSLSPDAPADNWLIYGHNMRDGSMFGQLVYYRDEDFYKAHPTFTFDTLYEHATWQVVAALDTALGADEQPYYTFFDAANKLDWQRRVEAITALALYDTGVTPEYGTQLLTLSTCGDTRPDTDTRFAILAMRVG</sequence>
<dbReference type="AlphaFoldDB" id="A0A943DBP8"/>
<dbReference type="InterPro" id="IPR005754">
    <property type="entry name" value="Sortase"/>
</dbReference>
<keyword evidence="3" id="KW-1133">Transmembrane helix</keyword>
<feature type="active site" description="Acyl-thioester intermediate" evidence="2">
    <location>
        <position position="293"/>
    </location>
</feature>
<dbReference type="Pfam" id="PF04203">
    <property type="entry name" value="Sortase"/>
    <property type="match status" value="1"/>
</dbReference>
<protein>
    <submittedName>
        <fullName evidence="4">Class B sortase</fullName>
    </submittedName>
</protein>
<dbReference type="CDD" id="cd05826">
    <property type="entry name" value="Sortase_B"/>
    <property type="match status" value="1"/>
</dbReference>
<dbReference type="GO" id="GO:0016787">
    <property type="term" value="F:hydrolase activity"/>
    <property type="evidence" value="ECO:0007669"/>
    <property type="project" value="UniProtKB-KW"/>
</dbReference>
<gene>
    <name evidence="4" type="ORF">KHY36_09745</name>
</gene>
<dbReference type="Gene3D" id="2.40.260.10">
    <property type="entry name" value="Sortase"/>
    <property type="match status" value="1"/>
</dbReference>
<name>A0A943DBP8_9FIRM</name>
<evidence type="ECO:0000256" key="1">
    <source>
        <dbReference type="ARBA" id="ARBA00022801"/>
    </source>
</evidence>
<proteinExistence type="predicted"/>
<accession>A0A943DBP8</accession>
<comment type="caution">
    <text evidence="4">The sequence shown here is derived from an EMBL/GenBank/DDBJ whole genome shotgun (WGS) entry which is preliminary data.</text>
</comment>